<dbReference type="RefSeq" id="WP_398273401.1">
    <property type="nucleotide sequence ID" value="NZ_JBITLV010000001.1"/>
</dbReference>
<evidence type="ECO:0000259" key="1">
    <source>
        <dbReference type="Pfam" id="PF14742"/>
    </source>
</evidence>
<name>A0ABW8AGJ0_9ACTN</name>
<keyword evidence="4" id="KW-1185">Reference proteome</keyword>
<dbReference type="EMBL" id="JBITLV010000001">
    <property type="protein sequence ID" value="MFI7585474.1"/>
    <property type="molecule type" value="Genomic_DNA"/>
</dbReference>
<dbReference type="InterPro" id="IPR008928">
    <property type="entry name" value="6-hairpin_glycosidase_sf"/>
</dbReference>
<evidence type="ECO:0000313" key="4">
    <source>
        <dbReference type="Proteomes" id="UP001612915"/>
    </source>
</evidence>
<dbReference type="Proteomes" id="UP001612915">
    <property type="component" value="Unassembled WGS sequence"/>
</dbReference>
<accession>A0ABW8AGJ0</accession>
<protein>
    <submittedName>
        <fullName evidence="3">Glycogen debranching N-terminal domain-containing protein</fullName>
    </submittedName>
</protein>
<dbReference type="SUPFAM" id="SSF48208">
    <property type="entry name" value="Six-hairpin glycosidases"/>
    <property type="match status" value="1"/>
</dbReference>
<dbReference type="InterPro" id="IPR012341">
    <property type="entry name" value="6hp_glycosidase-like_sf"/>
</dbReference>
<dbReference type="Gene3D" id="1.50.10.10">
    <property type="match status" value="1"/>
</dbReference>
<feature type="domain" description="Mannosylglycerate hydrolase MGH1-like glycoside hydrolase" evidence="2">
    <location>
        <begin position="440"/>
        <end position="601"/>
    </location>
</feature>
<feature type="domain" description="Putative glycogen debranching enzyme N-terminal" evidence="1">
    <location>
        <begin position="22"/>
        <end position="205"/>
    </location>
</feature>
<gene>
    <name evidence="3" type="ORF">ACIB24_00190</name>
</gene>
<organism evidence="3 4">
    <name type="scientific">Spongisporangium articulatum</name>
    <dbReference type="NCBI Taxonomy" id="3362603"/>
    <lineage>
        <taxon>Bacteria</taxon>
        <taxon>Bacillati</taxon>
        <taxon>Actinomycetota</taxon>
        <taxon>Actinomycetes</taxon>
        <taxon>Kineosporiales</taxon>
        <taxon>Kineosporiaceae</taxon>
        <taxon>Spongisporangium</taxon>
    </lineage>
</organism>
<dbReference type="InterPro" id="IPR054491">
    <property type="entry name" value="MGH1-like_GH"/>
</dbReference>
<dbReference type="Pfam" id="PF14742">
    <property type="entry name" value="GDE_N_bis"/>
    <property type="match status" value="1"/>
</dbReference>
<dbReference type="InterPro" id="IPR032856">
    <property type="entry name" value="GDE_N_bis"/>
</dbReference>
<sequence length="710" mass="77135">MSQWTFEGEPAGAAGAGSAVTLVEGSTFCISEVDGDVVPGRPQGLFVRDTRVVSRWELTVQGERTTSLGVQSAAPFTATCLNRVHPQTGLGDSSLLVVRRRYVGDGMREDLTIRNTNGHPVELDVLLRVQADFADLFEVKEGRSQHPDDVVADVSHEGLYLHRRRGHREEGLLVRASGDAELQVVGDGGFVSWQVSLDPRTEWHSVVEAVPVIDGSRMTLAYPEGVPVDEAAPARSLAAWRAASPRIETPHAGLKATLKRSLEDLGTLRIFDPRSPERAVVAAGAPWFMALFGRDSLLTSHMLVPVDSSLALGTLQTLADHQGRTIDAKSEEEPGKILHEIRFGPSTDFALGGRSVYYGSIDSSSLFVMLLGELHRWGRHPVEVAALLPAADRALAWITEFGDRDGDGFVEYQRLTDAGLVNQGWKDSGDGITFASGAVAEPPIALAEVQGYTYAAFRARAALARDAGDAELAEHWTSRADLLKRRFNEAFWLPDRGYFAVGLDGDKRPVDSLTSNIGHCLWSGIVDREKAPAVAAHLLSDDMFSGWGIRTLAASNGAYNPMSYHNGSIWPHDNALCAAGLMRYGFTGQAQRVITGLLDAVSYFGWRPPELFCGFGHDEFPEPVPYPAACSPQAWAAATPFSFLRSLLRLDPAVQERQIYCDPHVPEQYLPLEVRGLRLEDLSLDVEVTPHGWHLAGLEGSGIASLAPPA</sequence>
<reference evidence="3 4" key="1">
    <citation type="submission" date="2024-10" db="EMBL/GenBank/DDBJ databases">
        <title>The Natural Products Discovery Center: Release of the First 8490 Sequenced Strains for Exploring Actinobacteria Biosynthetic Diversity.</title>
        <authorList>
            <person name="Kalkreuter E."/>
            <person name="Kautsar S.A."/>
            <person name="Yang D."/>
            <person name="Bader C.D."/>
            <person name="Teijaro C.N."/>
            <person name="Fluegel L."/>
            <person name="Davis C.M."/>
            <person name="Simpson J.R."/>
            <person name="Lauterbach L."/>
            <person name="Steele A.D."/>
            <person name="Gui C."/>
            <person name="Meng S."/>
            <person name="Li G."/>
            <person name="Viehrig K."/>
            <person name="Ye F."/>
            <person name="Su P."/>
            <person name="Kiefer A.F."/>
            <person name="Nichols A."/>
            <person name="Cepeda A.J."/>
            <person name="Yan W."/>
            <person name="Fan B."/>
            <person name="Jiang Y."/>
            <person name="Adhikari A."/>
            <person name="Zheng C.-J."/>
            <person name="Schuster L."/>
            <person name="Cowan T.M."/>
            <person name="Smanski M.J."/>
            <person name="Chevrette M.G."/>
            <person name="De Carvalho L.P.S."/>
            <person name="Shen B."/>
        </authorList>
    </citation>
    <scope>NUCLEOTIDE SEQUENCE [LARGE SCALE GENOMIC DNA]</scope>
    <source>
        <strain evidence="3 4">NPDC049639</strain>
    </source>
</reference>
<comment type="caution">
    <text evidence="3">The sequence shown here is derived from an EMBL/GenBank/DDBJ whole genome shotgun (WGS) entry which is preliminary data.</text>
</comment>
<evidence type="ECO:0000259" key="2">
    <source>
        <dbReference type="Pfam" id="PF22422"/>
    </source>
</evidence>
<dbReference type="Pfam" id="PF22422">
    <property type="entry name" value="MGH1-like_GH"/>
    <property type="match status" value="1"/>
</dbReference>
<evidence type="ECO:0000313" key="3">
    <source>
        <dbReference type="EMBL" id="MFI7585474.1"/>
    </source>
</evidence>
<proteinExistence type="predicted"/>